<evidence type="ECO:0000313" key="2">
    <source>
        <dbReference type="Proteomes" id="UP001149079"/>
    </source>
</evidence>
<accession>A0A9W9L8N6</accession>
<reference evidence="1" key="1">
    <citation type="submission" date="2022-11" db="EMBL/GenBank/DDBJ databases">
        <authorList>
            <person name="Petersen C."/>
        </authorList>
    </citation>
    <scope>NUCLEOTIDE SEQUENCE</scope>
    <source>
        <strain evidence="1">IBT 22155</strain>
    </source>
</reference>
<reference evidence="1" key="2">
    <citation type="journal article" date="2023" name="IMA Fungus">
        <title>Comparative genomic study of the Penicillium genus elucidates a diverse pangenome and 15 lateral gene transfer events.</title>
        <authorList>
            <person name="Petersen C."/>
            <person name="Sorensen T."/>
            <person name="Nielsen M.R."/>
            <person name="Sondergaard T.E."/>
            <person name="Sorensen J.L."/>
            <person name="Fitzpatrick D.A."/>
            <person name="Frisvad J.C."/>
            <person name="Nielsen K.L."/>
        </authorList>
    </citation>
    <scope>NUCLEOTIDE SEQUENCE</scope>
    <source>
        <strain evidence="1">IBT 22155</strain>
    </source>
</reference>
<dbReference type="EMBL" id="JAPQKL010000002">
    <property type="protein sequence ID" value="KAJ5142951.1"/>
    <property type="molecule type" value="Genomic_DNA"/>
</dbReference>
<comment type="caution">
    <text evidence="1">The sequence shown here is derived from an EMBL/GenBank/DDBJ whole genome shotgun (WGS) entry which is preliminary data.</text>
</comment>
<sequence length="140" mass="15560">MNLLQVVVPAPRRSKRIAARNARDAAKKLAEKTDNVHEEKQAAKAVVKPPKTYVITVDWYEGSLRARGGVGSLRTNWKGLPKRHFIVEVPKEMGGDFEAARKLKGAARSEALMGIFRRIEGGDCDLLDQYLRGGIIDFDS</sequence>
<dbReference type="Proteomes" id="UP001149079">
    <property type="component" value="Unassembled WGS sequence"/>
</dbReference>
<dbReference type="GeneID" id="81401652"/>
<dbReference type="RefSeq" id="XP_056524595.1">
    <property type="nucleotide sequence ID" value="XM_056662482.1"/>
</dbReference>
<keyword evidence="2" id="KW-1185">Reference proteome</keyword>
<organism evidence="1 2">
    <name type="scientific">Penicillium bovifimosum</name>
    <dbReference type="NCBI Taxonomy" id="126998"/>
    <lineage>
        <taxon>Eukaryota</taxon>
        <taxon>Fungi</taxon>
        <taxon>Dikarya</taxon>
        <taxon>Ascomycota</taxon>
        <taxon>Pezizomycotina</taxon>
        <taxon>Eurotiomycetes</taxon>
        <taxon>Eurotiomycetidae</taxon>
        <taxon>Eurotiales</taxon>
        <taxon>Aspergillaceae</taxon>
        <taxon>Penicillium</taxon>
    </lineage>
</organism>
<gene>
    <name evidence="1" type="ORF">N7515_001738</name>
</gene>
<dbReference type="OrthoDB" id="10526877at2759"/>
<proteinExistence type="predicted"/>
<protein>
    <submittedName>
        <fullName evidence="1">Uncharacterized protein</fullName>
    </submittedName>
</protein>
<name>A0A9W9L8N6_9EURO</name>
<dbReference type="AlphaFoldDB" id="A0A9W9L8N6"/>
<evidence type="ECO:0000313" key="1">
    <source>
        <dbReference type="EMBL" id="KAJ5142951.1"/>
    </source>
</evidence>